<feature type="domain" description="MYND-type" evidence="5">
    <location>
        <begin position="64"/>
        <end position="103"/>
    </location>
</feature>
<dbReference type="PROSITE" id="PS50865">
    <property type="entry name" value="ZF_MYND_2"/>
    <property type="match status" value="1"/>
</dbReference>
<evidence type="ECO:0000256" key="3">
    <source>
        <dbReference type="ARBA" id="ARBA00022833"/>
    </source>
</evidence>
<dbReference type="EMBL" id="KV428109">
    <property type="protein sequence ID" value="KZT36368.1"/>
    <property type="molecule type" value="Genomic_DNA"/>
</dbReference>
<evidence type="ECO:0000256" key="4">
    <source>
        <dbReference type="PROSITE-ProRule" id="PRU00134"/>
    </source>
</evidence>
<organism evidence="6 7">
    <name type="scientific">Sistotremastrum suecicum HHB10207 ss-3</name>
    <dbReference type="NCBI Taxonomy" id="1314776"/>
    <lineage>
        <taxon>Eukaryota</taxon>
        <taxon>Fungi</taxon>
        <taxon>Dikarya</taxon>
        <taxon>Basidiomycota</taxon>
        <taxon>Agaricomycotina</taxon>
        <taxon>Agaricomycetes</taxon>
        <taxon>Sistotremastrales</taxon>
        <taxon>Sistotremastraceae</taxon>
        <taxon>Sistotremastrum</taxon>
    </lineage>
</organism>
<evidence type="ECO:0000313" key="7">
    <source>
        <dbReference type="Proteomes" id="UP000076798"/>
    </source>
</evidence>
<dbReference type="Gene3D" id="6.10.140.2220">
    <property type="match status" value="1"/>
</dbReference>
<dbReference type="Proteomes" id="UP000076798">
    <property type="component" value="Unassembled WGS sequence"/>
</dbReference>
<dbReference type="InterPro" id="IPR002893">
    <property type="entry name" value="Znf_MYND"/>
</dbReference>
<evidence type="ECO:0000313" key="6">
    <source>
        <dbReference type="EMBL" id="KZT36368.1"/>
    </source>
</evidence>
<reference evidence="6 7" key="1">
    <citation type="journal article" date="2016" name="Mol. Biol. Evol.">
        <title>Comparative Genomics of Early-Diverging Mushroom-Forming Fungi Provides Insights into the Origins of Lignocellulose Decay Capabilities.</title>
        <authorList>
            <person name="Nagy L.G."/>
            <person name="Riley R."/>
            <person name="Tritt A."/>
            <person name="Adam C."/>
            <person name="Daum C."/>
            <person name="Floudas D."/>
            <person name="Sun H."/>
            <person name="Yadav J.S."/>
            <person name="Pangilinan J."/>
            <person name="Larsson K.H."/>
            <person name="Matsuura K."/>
            <person name="Barry K."/>
            <person name="Labutti K."/>
            <person name="Kuo R."/>
            <person name="Ohm R.A."/>
            <person name="Bhattacharya S.S."/>
            <person name="Shirouzu T."/>
            <person name="Yoshinaga Y."/>
            <person name="Martin F.M."/>
            <person name="Grigoriev I.V."/>
            <person name="Hibbett D.S."/>
        </authorList>
    </citation>
    <scope>NUCLEOTIDE SEQUENCE [LARGE SCALE GENOMIC DNA]</scope>
    <source>
        <strain evidence="6 7">HHB10207 ss-3</strain>
    </source>
</reference>
<protein>
    <recommendedName>
        <fullName evidence="5">MYND-type domain-containing protein</fullName>
    </recommendedName>
</protein>
<keyword evidence="2 4" id="KW-0863">Zinc-finger</keyword>
<dbReference type="AlphaFoldDB" id="A0A166BH21"/>
<dbReference type="GO" id="GO:0008270">
    <property type="term" value="F:zinc ion binding"/>
    <property type="evidence" value="ECO:0007669"/>
    <property type="project" value="UniProtKB-KW"/>
</dbReference>
<keyword evidence="7" id="KW-1185">Reference proteome</keyword>
<dbReference type="Pfam" id="PF01753">
    <property type="entry name" value="zf-MYND"/>
    <property type="match status" value="1"/>
</dbReference>
<gene>
    <name evidence="6" type="ORF">SISSUDRAFT_1049944</name>
</gene>
<proteinExistence type="predicted"/>
<evidence type="ECO:0000256" key="1">
    <source>
        <dbReference type="ARBA" id="ARBA00022723"/>
    </source>
</evidence>
<accession>A0A166BH21</accession>
<dbReference type="OrthoDB" id="432970at2759"/>
<evidence type="ECO:0000259" key="5">
    <source>
        <dbReference type="PROSITE" id="PS50865"/>
    </source>
</evidence>
<evidence type="ECO:0000256" key="2">
    <source>
        <dbReference type="ARBA" id="ARBA00022771"/>
    </source>
</evidence>
<dbReference type="SUPFAM" id="SSF144232">
    <property type="entry name" value="HIT/MYND zinc finger-like"/>
    <property type="match status" value="1"/>
</dbReference>
<keyword evidence="1" id="KW-0479">Metal-binding</keyword>
<dbReference type="PROSITE" id="PS01360">
    <property type="entry name" value="ZF_MYND_1"/>
    <property type="match status" value="1"/>
</dbReference>
<keyword evidence="3" id="KW-0862">Zinc</keyword>
<sequence length="110" mass="12496">MEILDDNLFGFFWELQDATYAFIELHEEAAKRWSPFIEAVGSVVHWNLPGPGVDDTDTDVSALCGRCRGASVGLRKCGGCEKIRYCSERCQQQDWISRHKKACISREIQV</sequence>
<name>A0A166BH21_9AGAM</name>